<evidence type="ECO:0000313" key="3">
    <source>
        <dbReference type="Proteomes" id="UP000305906"/>
    </source>
</evidence>
<name>A0A5R9FQP7_9ACTN</name>
<comment type="caution">
    <text evidence="2">The sequence shown here is derived from an EMBL/GenBank/DDBJ whole genome shotgun (WGS) entry which is preliminary data.</text>
</comment>
<feature type="compositionally biased region" description="Basic and acidic residues" evidence="1">
    <location>
        <begin position="1"/>
        <end position="30"/>
    </location>
</feature>
<dbReference type="RefSeq" id="WP_138046159.1">
    <property type="nucleotide sequence ID" value="NZ_VBZC01000017.1"/>
</dbReference>
<accession>A0A5R9FQP7</accession>
<dbReference type="EMBL" id="VBZC01000017">
    <property type="protein sequence ID" value="TLS44999.1"/>
    <property type="molecule type" value="Genomic_DNA"/>
</dbReference>
<dbReference type="AlphaFoldDB" id="A0A5R9FQP7"/>
<organism evidence="2 3">
    <name type="scientific">Streptomyces montanus</name>
    <dbReference type="NCBI Taxonomy" id="2580423"/>
    <lineage>
        <taxon>Bacteria</taxon>
        <taxon>Bacillati</taxon>
        <taxon>Actinomycetota</taxon>
        <taxon>Actinomycetes</taxon>
        <taxon>Kitasatosporales</taxon>
        <taxon>Streptomycetaceae</taxon>
        <taxon>Streptomyces</taxon>
    </lineage>
</organism>
<protein>
    <submittedName>
        <fullName evidence="2">Uncharacterized protein</fullName>
    </submittedName>
</protein>
<gene>
    <name evidence="2" type="ORF">FE633_17845</name>
</gene>
<dbReference type="Proteomes" id="UP000305906">
    <property type="component" value="Unassembled WGS sequence"/>
</dbReference>
<feature type="region of interest" description="Disordered" evidence="1">
    <location>
        <begin position="1"/>
        <end position="41"/>
    </location>
</feature>
<sequence>MGDDTEPVKPIKPVEPRRPEDDDIVTRDNHMPVPGNSGAYGDDGLPGYPLTVLLFACAEHAEELVVDYYDPLSPPRCSRGDLMVRKVR</sequence>
<reference evidence="2 3" key="1">
    <citation type="submission" date="2019-05" db="EMBL/GenBank/DDBJ databases">
        <title>Streptomyces sp. NEAU-C151, a novel actinomycete isolated from soil.</title>
        <authorList>
            <person name="Han L."/>
            <person name="Jiang H."/>
        </authorList>
    </citation>
    <scope>NUCLEOTIDE SEQUENCE [LARGE SCALE GENOMIC DNA]</scope>
    <source>
        <strain evidence="2 3">NEAU-C151</strain>
    </source>
</reference>
<evidence type="ECO:0000313" key="2">
    <source>
        <dbReference type="EMBL" id="TLS44999.1"/>
    </source>
</evidence>
<keyword evidence="3" id="KW-1185">Reference proteome</keyword>
<evidence type="ECO:0000256" key="1">
    <source>
        <dbReference type="SAM" id="MobiDB-lite"/>
    </source>
</evidence>
<proteinExistence type="predicted"/>